<dbReference type="Gene3D" id="3.30.1540.10">
    <property type="entry name" value="formyl-coa transferase, domain 3"/>
    <property type="match status" value="1"/>
</dbReference>
<dbReference type="SUPFAM" id="SSF89796">
    <property type="entry name" value="CoA-transferase family III (CaiB/BaiF)"/>
    <property type="match status" value="1"/>
</dbReference>
<dbReference type="AlphaFoldDB" id="A0A1H7M0H6"/>
<proteinExistence type="predicted"/>
<evidence type="ECO:0000313" key="1">
    <source>
        <dbReference type="EMBL" id="SEL04671.1"/>
    </source>
</evidence>
<dbReference type="EMBL" id="FOAJ01000004">
    <property type="protein sequence ID" value="SEL04671.1"/>
    <property type="molecule type" value="Genomic_DNA"/>
</dbReference>
<reference evidence="2" key="1">
    <citation type="submission" date="2016-10" db="EMBL/GenBank/DDBJ databases">
        <authorList>
            <person name="Varghese N."/>
            <person name="Submissions S."/>
        </authorList>
    </citation>
    <scope>NUCLEOTIDE SEQUENCE [LARGE SCALE GENOMIC DNA]</scope>
    <source>
        <strain evidence="2">LMG 26416</strain>
    </source>
</reference>
<dbReference type="InterPro" id="IPR003673">
    <property type="entry name" value="CoA-Trfase_fam_III"/>
</dbReference>
<dbReference type="PANTHER" id="PTHR48228">
    <property type="entry name" value="SUCCINYL-COA--D-CITRAMALATE COA-TRANSFERASE"/>
    <property type="match status" value="1"/>
</dbReference>
<dbReference type="GO" id="GO:0003824">
    <property type="term" value="F:catalytic activity"/>
    <property type="evidence" value="ECO:0007669"/>
    <property type="project" value="InterPro"/>
</dbReference>
<dbReference type="STRING" id="416943.SAMN05445871_3608"/>
<dbReference type="Pfam" id="PF02515">
    <property type="entry name" value="CoA_transf_3"/>
    <property type="match status" value="1"/>
</dbReference>
<sequence length="378" mass="40118">MSGAMSEERRNDDMSAGPLAGLKVLEFAALGPVPFCAMLLADMGADVVHVARPAAPPDPRDVMLRGRRVVTLDLKDERDRGAALNLAASADILLEGNRPGVMEKLGLGPDVCAARNPKLVYGRMTGWGQHGPLAATAGHDINYIALTGALDAIGNRDGAPVPPLNLVGDYGGGAMFLAFGVLCAYHEARNSGAGQVVDAAMVDGSATLMSLFCRMQTQRGWNGRRGENLLDGGAPWYTTYATADGRYMAVGALEEPFWNALLERLGIAPEALPSRKDRSGWETIRQVLASRFLQRTRDEWAAVFDASDACVTPVMRLDEAGSHAHIRERGTFVELAGSMQPAPAPRFSRTPGATRSLSARQDVGAVLAAWDAPAVPGS</sequence>
<protein>
    <submittedName>
        <fullName evidence="1">Alpha-methylacyl-CoA racemase</fullName>
    </submittedName>
</protein>
<keyword evidence="2" id="KW-1185">Reference proteome</keyword>
<evidence type="ECO:0000313" key="2">
    <source>
        <dbReference type="Proteomes" id="UP000199120"/>
    </source>
</evidence>
<dbReference type="InterPro" id="IPR023606">
    <property type="entry name" value="CoA-Trfase_III_dom_1_sf"/>
</dbReference>
<dbReference type="Gene3D" id="3.40.50.10540">
    <property type="entry name" value="Crotonobetainyl-coa:carnitine coa-transferase, domain 1"/>
    <property type="match status" value="1"/>
</dbReference>
<name>A0A1H7M0H6_9BURK</name>
<gene>
    <name evidence="1" type="ORF">SAMN05192542_104568</name>
</gene>
<dbReference type="InterPro" id="IPR044855">
    <property type="entry name" value="CoA-Trfase_III_dom3_sf"/>
</dbReference>
<dbReference type="Proteomes" id="UP000199120">
    <property type="component" value="Unassembled WGS sequence"/>
</dbReference>
<organism evidence="1 2">
    <name type="scientific">Paraburkholderia caballeronis</name>
    <dbReference type="NCBI Taxonomy" id="416943"/>
    <lineage>
        <taxon>Bacteria</taxon>
        <taxon>Pseudomonadati</taxon>
        <taxon>Pseudomonadota</taxon>
        <taxon>Betaproteobacteria</taxon>
        <taxon>Burkholderiales</taxon>
        <taxon>Burkholderiaceae</taxon>
        <taxon>Paraburkholderia</taxon>
    </lineage>
</organism>
<accession>A0A1H7M0H6</accession>
<dbReference type="InterPro" id="IPR050509">
    <property type="entry name" value="CoA-transferase_III"/>
</dbReference>
<dbReference type="PANTHER" id="PTHR48228:SF5">
    <property type="entry name" value="ALPHA-METHYLACYL-COA RACEMASE"/>
    <property type="match status" value="1"/>
</dbReference>